<dbReference type="CDD" id="cd06171">
    <property type="entry name" value="Sigma70_r4"/>
    <property type="match status" value="1"/>
</dbReference>
<keyword evidence="4" id="KW-0804">Transcription</keyword>
<keyword evidence="9" id="KW-1185">Reference proteome</keyword>
<dbReference type="GO" id="GO:0003677">
    <property type="term" value="F:DNA binding"/>
    <property type="evidence" value="ECO:0007669"/>
    <property type="project" value="InterPro"/>
</dbReference>
<dbReference type="Pfam" id="PF08281">
    <property type="entry name" value="Sigma70_r4_2"/>
    <property type="match status" value="1"/>
</dbReference>
<dbReference type="InterPro" id="IPR013249">
    <property type="entry name" value="RNA_pol_sigma70_r4_t2"/>
</dbReference>
<dbReference type="RefSeq" id="WP_182166972.1">
    <property type="nucleotide sequence ID" value="NZ_JACFXV010000063.1"/>
</dbReference>
<evidence type="ECO:0000259" key="6">
    <source>
        <dbReference type="Pfam" id="PF04542"/>
    </source>
</evidence>
<accession>A0A839AII8</accession>
<dbReference type="Proteomes" id="UP000541109">
    <property type="component" value="Unassembled WGS sequence"/>
</dbReference>
<evidence type="ECO:0000259" key="7">
    <source>
        <dbReference type="Pfam" id="PF08281"/>
    </source>
</evidence>
<dbReference type="SUPFAM" id="SSF88946">
    <property type="entry name" value="Sigma2 domain of RNA polymerase sigma factors"/>
    <property type="match status" value="1"/>
</dbReference>
<organism evidence="8 9">
    <name type="scientific">Stappia albiluteola</name>
    <dbReference type="NCBI Taxonomy" id="2758565"/>
    <lineage>
        <taxon>Bacteria</taxon>
        <taxon>Pseudomonadati</taxon>
        <taxon>Pseudomonadota</taxon>
        <taxon>Alphaproteobacteria</taxon>
        <taxon>Hyphomicrobiales</taxon>
        <taxon>Stappiaceae</taxon>
        <taxon>Stappia</taxon>
    </lineage>
</organism>
<feature type="domain" description="RNA polymerase sigma factor 70 region 4 type 2" evidence="7">
    <location>
        <begin position="123"/>
        <end position="175"/>
    </location>
</feature>
<reference evidence="8 9" key="1">
    <citation type="submission" date="2020-07" db="EMBL/GenBank/DDBJ databases">
        <title>Stappia sp., F7233, whole genome shotgun sequencing project.</title>
        <authorList>
            <person name="Jiang S."/>
            <person name="Liu Z.W."/>
            <person name="Du Z.J."/>
        </authorList>
    </citation>
    <scope>NUCLEOTIDE SEQUENCE [LARGE SCALE GENOMIC DNA]</scope>
    <source>
        <strain evidence="8 9">F7233</strain>
    </source>
</reference>
<dbReference type="InterPro" id="IPR014284">
    <property type="entry name" value="RNA_pol_sigma-70_dom"/>
</dbReference>
<evidence type="ECO:0000256" key="4">
    <source>
        <dbReference type="ARBA" id="ARBA00023163"/>
    </source>
</evidence>
<dbReference type="InterPro" id="IPR036388">
    <property type="entry name" value="WH-like_DNA-bd_sf"/>
</dbReference>
<dbReference type="GO" id="GO:0016987">
    <property type="term" value="F:sigma factor activity"/>
    <property type="evidence" value="ECO:0007669"/>
    <property type="project" value="UniProtKB-KW"/>
</dbReference>
<dbReference type="InterPro" id="IPR013325">
    <property type="entry name" value="RNA_pol_sigma_r2"/>
</dbReference>
<dbReference type="InterPro" id="IPR039425">
    <property type="entry name" value="RNA_pol_sigma-70-like"/>
</dbReference>
<dbReference type="InterPro" id="IPR007627">
    <property type="entry name" value="RNA_pol_sigma70_r2"/>
</dbReference>
<dbReference type="EMBL" id="JACFXV010000063">
    <property type="protein sequence ID" value="MBA5778567.1"/>
    <property type="molecule type" value="Genomic_DNA"/>
</dbReference>
<dbReference type="AlphaFoldDB" id="A0A839AII8"/>
<dbReference type="InterPro" id="IPR013324">
    <property type="entry name" value="RNA_pol_sigma_r3/r4-like"/>
</dbReference>
<evidence type="ECO:0000313" key="9">
    <source>
        <dbReference type="Proteomes" id="UP000541109"/>
    </source>
</evidence>
<dbReference type="PANTHER" id="PTHR43133">
    <property type="entry name" value="RNA POLYMERASE ECF-TYPE SIGMA FACTO"/>
    <property type="match status" value="1"/>
</dbReference>
<comment type="caution">
    <text evidence="8">The sequence shown here is derived from an EMBL/GenBank/DDBJ whole genome shotgun (WGS) entry which is preliminary data.</text>
</comment>
<dbReference type="PANTHER" id="PTHR43133:SF62">
    <property type="entry name" value="RNA POLYMERASE SIGMA FACTOR SIGZ"/>
    <property type="match status" value="1"/>
</dbReference>
<proteinExistence type="inferred from homology"/>
<comment type="similarity">
    <text evidence="1">Belongs to the sigma-70 factor family. ECF subfamily.</text>
</comment>
<evidence type="ECO:0000313" key="8">
    <source>
        <dbReference type="EMBL" id="MBA5778567.1"/>
    </source>
</evidence>
<dbReference type="Gene3D" id="1.10.10.10">
    <property type="entry name" value="Winged helix-like DNA-binding domain superfamily/Winged helix DNA-binding domain"/>
    <property type="match status" value="1"/>
</dbReference>
<sequence length="188" mass="21011">MADADYFNRLILQVAVARDQAAFTALFDHFAPRIKAYLMRLGADAGSAEELTQEVMIALWRKAALFDPAKSSAATWLFRIARNRRIDALRRDRSSDLDPEDPELRPAAPEDADEAFDAQLREERIRVALGELPEEQAALVRLAFFSGQSHSQIAEVTSLPLGTVKSRIRLAFARLRKALEADDAVDTE</sequence>
<dbReference type="NCBIfam" id="TIGR02937">
    <property type="entry name" value="sigma70-ECF"/>
    <property type="match status" value="1"/>
</dbReference>
<feature type="domain" description="RNA polymerase sigma-70 region 2" evidence="6">
    <location>
        <begin position="26"/>
        <end position="93"/>
    </location>
</feature>
<dbReference type="GO" id="GO:0006352">
    <property type="term" value="P:DNA-templated transcription initiation"/>
    <property type="evidence" value="ECO:0007669"/>
    <property type="project" value="InterPro"/>
</dbReference>
<evidence type="ECO:0000256" key="1">
    <source>
        <dbReference type="ARBA" id="ARBA00010641"/>
    </source>
</evidence>
<gene>
    <name evidence="8" type="ORF">H2509_15670</name>
</gene>
<evidence type="ECO:0000256" key="2">
    <source>
        <dbReference type="ARBA" id="ARBA00023015"/>
    </source>
</evidence>
<keyword evidence="2" id="KW-0805">Transcription regulation</keyword>
<keyword evidence="3" id="KW-0731">Sigma factor</keyword>
<feature type="region of interest" description="Disordered" evidence="5">
    <location>
        <begin position="92"/>
        <end position="113"/>
    </location>
</feature>
<name>A0A839AII8_9HYPH</name>
<dbReference type="Pfam" id="PF04542">
    <property type="entry name" value="Sigma70_r2"/>
    <property type="match status" value="1"/>
</dbReference>
<evidence type="ECO:0000256" key="5">
    <source>
        <dbReference type="SAM" id="MobiDB-lite"/>
    </source>
</evidence>
<dbReference type="Gene3D" id="1.10.1740.10">
    <property type="match status" value="1"/>
</dbReference>
<dbReference type="SUPFAM" id="SSF88659">
    <property type="entry name" value="Sigma3 and sigma4 domains of RNA polymerase sigma factors"/>
    <property type="match status" value="1"/>
</dbReference>
<evidence type="ECO:0000256" key="3">
    <source>
        <dbReference type="ARBA" id="ARBA00023082"/>
    </source>
</evidence>
<protein>
    <submittedName>
        <fullName evidence="8">Sigma-70 family RNA polymerase sigma factor</fullName>
    </submittedName>
</protein>